<accession>A0AAD5QSY8</accession>
<proteinExistence type="predicted"/>
<protein>
    <submittedName>
        <fullName evidence="1">Uncharacterized protein</fullName>
    </submittedName>
</protein>
<evidence type="ECO:0000313" key="2">
    <source>
        <dbReference type="Proteomes" id="UP001196413"/>
    </source>
</evidence>
<dbReference type="AlphaFoldDB" id="A0AAD5QSY8"/>
<dbReference type="EMBL" id="JAHQIW010003887">
    <property type="protein sequence ID" value="KAJ1360504.1"/>
    <property type="molecule type" value="Genomic_DNA"/>
</dbReference>
<reference evidence="1" key="1">
    <citation type="submission" date="2021-06" db="EMBL/GenBank/DDBJ databases">
        <title>Parelaphostrongylus tenuis whole genome reference sequence.</title>
        <authorList>
            <person name="Garwood T.J."/>
            <person name="Larsen P.A."/>
            <person name="Fountain-Jones N.M."/>
            <person name="Garbe J.R."/>
            <person name="Macchietto M.G."/>
            <person name="Kania S.A."/>
            <person name="Gerhold R.W."/>
            <person name="Richards J.E."/>
            <person name="Wolf T.M."/>
        </authorList>
    </citation>
    <scope>NUCLEOTIDE SEQUENCE</scope>
    <source>
        <strain evidence="1">MNPRO001-30</strain>
        <tissue evidence="1">Meninges</tissue>
    </source>
</reference>
<sequence length="109" mass="12270">MRKRGCEQDCISIGSEVESVQTGQVGGHESLVRQDSCASHVVTEELFSNLKEESDSLGCSVTYSEESYGSKRRCGRMKLYRQVCAAMEQNTDQESNTLATEDYWMELLK</sequence>
<keyword evidence="2" id="KW-1185">Reference proteome</keyword>
<evidence type="ECO:0000313" key="1">
    <source>
        <dbReference type="EMBL" id="KAJ1360504.1"/>
    </source>
</evidence>
<name>A0AAD5QSY8_PARTN</name>
<comment type="caution">
    <text evidence="1">The sequence shown here is derived from an EMBL/GenBank/DDBJ whole genome shotgun (WGS) entry which is preliminary data.</text>
</comment>
<organism evidence="1 2">
    <name type="scientific">Parelaphostrongylus tenuis</name>
    <name type="common">Meningeal worm</name>
    <dbReference type="NCBI Taxonomy" id="148309"/>
    <lineage>
        <taxon>Eukaryota</taxon>
        <taxon>Metazoa</taxon>
        <taxon>Ecdysozoa</taxon>
        <taxon>Nematoda</taxon>
        <taxon>Chromadorea</taxon>
        <taxon>Rhabditida</taxon>
        <taxon>Rhabditina</taxon>
        <taxon>Rhabditomorpha</taxon>
        <taxon>Strongyloidea</taxon>
        <taxon>Metastrongylidae</taxon>
        <taxon>Parelaphostrongylus</taxon>
    </lineage>
</organism>
<dbReference type="Proteomes" id="UP001196413">
    <property type="component" value="Unassembled WGS sequence"/>
</dbReference>
<gene>
    <name evidence="1" type="ORF">KIN20_019495</name>
</gene>